<evidence type="ECO:0000256" key="1">
    <source>
        <dbReference type="ARBA" id="ARBA00018672"/>
    </source>
</evidence>
<feature type="DNA-binding region" description="OmpR/PhoB-type" evidence="9">
    <location>
        <begin position="126"/>
        <end position="222"/>
    </location>
</feature>
<keyword evidence="13" id="KW-1185">Reference proteome</keyword>
<dbReference type="InterPro" id="IPR036388">
    <property type="entry name" value="WH-like_DNA-bd_sf"/>
</dbReference>
<dbReference type="SUPFAM" id="SSF52172">
    <property type="entry name" value="CheY-like"/>
    <property type="match status" value="1"/>
</dbReference>
<gene>
    <name evidence="12" type="ORF">D0435_11715</name>
</gene>
<dbReference type="PROSITE" id="PS50110">
    <property type="entry name" value="RESPONSE_REGULATORY"/>
    <property type="match status" value="1"/>
</dbReference>
<accession>A0A845QKC2</accession>
<dbReference type="Pfam" id="PF00072">
    <property type="entry name" value="Response_reg"/>
    <property type="match status" value="1"/>
</dbReference>
<protein>
    <recommendedName>
        <fullName evidence="1">Stage 0 sporulation protein A homolog</fullName>
    </recommendedName>
</protein>
<dbReference type="InterPro" id="IPR001867">
    <property type="entry name" value="OmpR/PhoB-type_DNA-bd"/>
</dbReference>
<evidence type="ECO:0000259" key="10">
    <source>
        <dbReference type="PROSITE" id="PS50110"/>
    </source>
</evidence>
<dbReference type="Proteomes" id="UP000446866">
    <property type="component" value="Unassembled WGS sequence"/>
</dbReference>
<organism evidence="12 13">
    <name type="scientific">Anaerotruncus colihominis</name>
    <dbReference type="NCBI Taxonomy" id="169435"/>
    <lineage>
        <taxon>Bacteria</taxon>
        <taxon>Bacillati</taxon>
        <taxon>Bacillota</taxon>
        <taxon>Clostridia</taxon>
        <taxon>Eubacteriales</taxon>
        <taxon>Oscillospiraceae</taxon>
        <taxon>Anaerotruncus</taxon>
    </lineage>
</organism>
<dbReference type="InterPro" id="IPR011006">
    <property type="entry name" value="CheY-like_superfamily"/>
</dbReference>
<feature type="domain" description="OmpR/PhoB-type" evidence="11">
    <location>
        <begin position="126"/>
        <end position="222"/>
    </location>
</feature>
<dbReference type="RefSeq" id="WP_160202623.1">
    <property type="nucleotide sequence ID" value="NZ_QXWK01000022.1"/>
</dbReference>
<dbReference type="EMBL" id="QXWK01000022">
    <property type="protein sequence ID" value="NBH62319.1"/>
    <property type="molecule type" value="Genomic_DNA"/>
</dbReference>
<dbReference type="GO" id="GO:0000976">
    <property type="term" value="F:transcription cis-regulatory region binding"/>
    <property type="evidence" value="ECO:0007669"/>
    <property type="project" value="TreeGrafter"/>
</dbReference>
<evidence type="ECO:0000256" key="9">
    <source>
        <dbReference type="PROSITE-ProRule" id="PRU01091"/>
    </source>
</evidence>
<dbReference type="GO" id="GO:0000156">
    <property type="term" value="F:phosphorelay response regulator activity"/>
    <property type="evidence" value="ECO:0007669"/>
    <property type="project" value="TreeGrafter"/>
</dbReference>
<dbReference type="SUPFAM" id="SSF46894">
    <property type="entry name" value="C-terminal effector domain of the bipartite response regulators"/>
    <property type="match status" value="1"/>
</dbReference>
<evidence type="ECO:0000256" key="4">
    <source>
        <dbReference type="ARBA" id="ARBA00023015"/>
    </source>
</evidence>
<keyword evidence="3" id="KW-0902">Two-component regulatory system</keyword>
<dbReference type="InterPro" id="IPR016032">
    <property type="entry name" value="Sig_transdc_resp-reg_C-effctor"/>
</dbReference>
<dbReference type="Gene3D" id="1.10.10.10">
    <property type="entry name" value="Winged helix-like DNA-binding domain superfamily/Winged helix DNA-binding domain"/>
    <property type="match status" value="1"/>
</dbReference>
<feature type="domain" description="Response regulatory" evidence="10">
    <location>
        <begin position="1"/>
        <end position="117"/>
    </location>
</feature>
<evidence type="ECO:0000256" key="2">
    <source>
        <dbReference type="ARBA" id="ARBA00022553"/>
    </source>
</evidence>
<name>A0A845QKC2_9FIRM</name>
<dbReference type="SMART" id="SM00448">
    <property type="entry name" value="REC"/>
    <property type="match status" value="1"/>
</dbReference>
<dbReference type="SMART" id="SM00862">
    <property type="entry name" value="Trans_reg_C"/>
    <property type="match status" value="1"/>
</dbReference>
<reference evidence="12 13" key="1">
    <citation type="submission" date="2018-08" db="EMBL/GenBank/DDBJ databases">
        <title>Murine metabolic-syndrome-specific gut microbial biobank.</title>
        <authorList>
            <person name="Liu C."/>
        </authorList>
    </citation>
    <scope>NUCLEOTIDE SEQUENCE [LARGE SCALE GENOMIC DNA]</scope>
    <source>
        <strain evidence="12 13">28</strain>
    </source>
</reference>
<keyword evidence="5 9" id="KW-0238">DNA-binding</keyword>
<dbReference type="Gene3D" id="6.10.250.690">
    <property type="match status" value="1"/>
</dbReference>
<dbReference type="FunFam" id="1.10.10.10:FF:000018">
    <property type="entry name" value="DNA-binding response regulator ResD"/>
    <property type="match status" value="1"/>
</dbReference>
<evidence type="ECO:0000259" key="11">
    <source>
        <dbReference type="PROSITE" id="PS51755"/>
    </source>
</evidence>
<dbReference type="InterPro" id="IPR039420">
    <property type="entry name" value="WalR-like"/>
</dbReference>
<keyword evidence="2 8" id="KW-0597">Phosphoprotein</keyword>
<dbReference type="PANTHER" id="PTHR48111:SF1">
    <property type="entry name" value="TWO-COMPONENT RESPONSE REGULATOR ORR33"/>
    <property type="match status" value="1"/>
</dbReference>
<keyword evidence="6" id="KW-0804">Transcription</keyword>
<proteinExistence type="predicted"/>
<dbReference type="PROSITE" id="PS51755">
    <property type="entry name" value="OMPR_PHOB"/>
    <property type="match status" value="1"/>
</dbReference>
<evidence type="ECO:0000256" key="6">
    <source>
        <dbReference type="ARBA" id="ARBA00023163"/>
    </source>
</evidence>
<dbReference type="CDD" id="cd00383">
    <property type="entry name" value="trans_reg_C"/>
    <property type="match status" value="1"/>
</dbReference>
<dbReference type="Gene3D" id="3.40.50.2300">
    <property type="match status" value="1"/>
</dbReference>
<evidence type="ECO:0000256" key="8">
    <source>
        <dbReference type="PROSITE-ProRule" id="PRU00169"/>
    </source>
</evidence>
<comment type="caution">
    <text evidence="12">The sequence shown here is derived from an EMBL/GenBank/DDBJ whole genome shotgun (WGS) entry which is preliminary data.</text>
</comment>
<dbReference type="GO" id="GO:0005829">
    <property type="term" value="C:cytosol"/>
    <property type="evidence" value="ECO:0007669"/>
    <property type="project" value="TreeGrafter"/>
</dbReference>
<dbReference type="Pfam" id="PF00486">
    <property type="entry name" value="Trans_reg_C"/>
    <property type="match status" value="1"/>
</dbReference>
<keyword evidence="4" id="KW-0805">Transcription regulation</keyword>
<dbReference type="PANTHER" id="PTHR48111">
    <property type="entry name" value="REGULATOR OF RPOS"/>
    <property type="match status" value="1"/>
</dbReference>
<dbReference type="InterPro" id="IPR001789">
    <property type="entry name" value="Sig_transdc_resp-reg_receiver"/>
</dbReference>
<evidence type="ECO:0000313" key="12">
    <source>
        <dbReference type="EMBL" id="NBH62319.1"/>
    </source>
</evidence>
<feature type="modified residue" description="4-aspartylphosphate" evidence="8">
    <location>
        <position position="50"/>
    </location>
</feature>
<evidence type="ECO:0000313" key="13">
    <source>
        <dbReference type="Proteomes" id="UP000446866"/>
    </source>
</evidence>
<dbReference type="GO" id="GO:0006355">
    <property type="term" value="P:regulation of DNA-templated transcription"/>
    <property type="evidence" value="ECO:0007669"/>
    <property type="project" value="InterPro"/>
</dbReference>
<comment type="function">
    <text evidence="7">May play the central regulatory role in sporulation. It may be an element of the effector pathway responsible for the activation of sporulation genes in response to nutritional stress. Spo0A may act in concert with spo0H (a sigma factor) to control the expression of some genes that are critical to the sporulation process.</text>
</comment>
<dbReference type="AlphaFoldDB" id="A0A845QKC2"/>
<sequence length="227" mass="25752">MIYLVEDDDSIRELVLYTLNNAGYAAKGFAVPSLFWEAMEQELPQLILLDIMLPEEDGLSVLKRLRASVKTARMPVMMLTAKGTEYDKVIGLDYGADDYMPKPFGMMELLARIRALLRRASALDKQEEYRIGNLFLSVSKHIVSVDGTETALTLKEFELLALLMKQQGHVFTRDQLLSRIWGYGFDGENRTVDVHIRSLRQKLGACGHYVETVRGLGYKIGEVKDEE</sequence>
<evidence type="ECO:0000256" key="7">
    <source>
        <dbReference type="ARBA" id="ARBA00024867"/>
    </source>
</evidence>
<evidence type="ECO:0000256" key="5">
    <source>
        <dbReference type="ARBA" id="ARBA00023125"/>
    </source>
</evidence>
<dbReference type="GO" id="GO:0032993">
    <property type="term" value="C:protein-DNA complex"/>
    <property type="evidence" value="ECO:0007669"/>
    <property type="project" value="TreeGrafter"/>
</dbReference>
<evidence type="ECO:0000256" key="3">
    <source>
        <dbReference type="ARBA" id="ARBA00023012"/>
    </source>
</evidence>